<comment type="cofactor">
    <cofactor evidence="8">
        <name>FAD</name>
        <dbReference type="ChEBI" id="CHEBI:57692"/>
    </cofactor>
    <text evidence="8">Binds 1 FAD per subunit.</text>
</comment>
<dbReference type="GO" id="GO:0003955">
    <property type="term" value="F:NAD(P)H dehydrogenase (quinone) activity"/>
    <property type="evidence" value="ECO:0007669"/>
    <property type="project" value="TreeGrafter"/>
</dbReference>
<feature type="binding site" evidence="8">
    <location>
        <position position="303"/>
    </location>
    <ligand>
        <name>FAD</name>
        <dbReference type="ChEBI" id="CHEBI:57692"/>
    </ligand>
</feature>
<keyword evidence="4" id="KW-0521">NADP</keyword>
<feature type="domain" description="Pyridine nucleotide-disulphide oxidoreductase dimerisation" evidence="11">
    <location>
        <begin position="338"/>
        <end position="444"/>
    </location>
</feature>
<feature type="domain" description="FAD/NAD(P)-binding" evidence="12">
    <location>
        <begin position="5"/>
        <end position="318"/>
    </location>
</feature>
<dbReference type="AlphaFoldDB" id="A0A1U7J5Y9"/>
<feature type="binding site" evidence="8">
    <location>
        <begin position="177"/>
        <end position="184"/>
    </location>
    <ligand>
        <name>NAD(+)</name>
        <dbReference type="ChEBI" id="CHEBI:57540"/>
    </ligand>
</feature>
<dbReference type="RefSeq" id="WP_073608565.1">
    <property type="nucleotide sequence ID" value="NZ_MRCG01000007.1"/>
</dbReference>
<feature type="disulfide bond" description="Redox-active" evidence="9">
    <location>
        <begin position="43"/>
        <end position="48"/>
    </location>
</feature>
<dbReference type="OrthoDB" id="9807946at2"/>
<dbReference type="GO" id="GO:0016668">
    <property type="term" value="F:oxidoreductase activity, acting on a sulfur group of donors, NAD(P) as acceptor"/>
    <property type="evidence" value="ECO:0007669"/>
    <property type="project" value="InterPro"/>
</dbReference>
<feature type="binding site" evidence="8">
    <location>
        <begin position="140"/>
        <end position="142"/>
    </location>
    <ligand>
        <name>FAD</name>
        <dbReference type="ChEBI" id="CHEBI:57692"/>
    </ligand>
</feature>
<dbReference type="GO" id="GO:0050660">
    <property type="term" value="F:flavin adenine dinucleotide binding"/>
    <property type="evidence" value="ECO:0007669"/>
    <property type="project" value="TreeGrafter"/>
</dbReference>
<dbReference type="InterPro" id="IPR004099">
    <property type="entry name" value="Pyr_nucl-diS_OxRdtase_dimer"/>
</dbReference>
<sequence>MAVDYDLVIIGGGSAGLVAASAAAQLKAKVALVERAGSLGGDCLHHGCVPSKSLIHASRVAHEVVRGPEFGVHAQLEKIDFQAALGHVHRVIDTIQVHDSTERFESLGVEVIYGKGEFTDSRTFTVNGRALKARSYIIATGSRPANPNIEGLEEAGYITNLTVFSLKHQPQSLAVIGSGPIGCELGQAFARLSTEVTLIGGQDHILPKEDSEAAAVVQAQMEKDGVRILNGTRAQRVEVIDGKKHVHTTNGTVIVDDILLAAGRAPNVESLNLETAGVAVGKEGITVNSKLQTTNSRIYAAGDVVGGYRFTHVAGYEAAVAMQNALLFPTKTADYRVIPWATFTDPELARVGLTEVEARQRYDDVYILKQDFAGVDRALAEASGQGFAKIITRRNGKILGAHLVGPHAGELIHEVVLAMSNNLKVGALTGMIHIYPTLAEVNSKAALQLTKQKYAENERLQGILSKVFGVLRSWG</sequence>
<comment type="similarity">
    <text evidence="1 10">Belongs to the class-I pyridine nucleotide-disulfide oxidoreductase family.</text>
</comment>
<keyword evidence="7 10" id="KW-0676">Redox-active center</keyword>
<organism evidence="13 14">
    <name type="scientific">Phormidium tenue NIES-30</name>
    <dbReference type="NCBI Taxonomy" id="549789"/>
    <lineage>
        <taxon>Bacteria</taxon>
        <taxon>Bacillati</taxon>
        <taxon>Cyanobacteriota</taxon>
        <taxon>Cyanophyceae</taxon>
        <taxon>Oscillatoriophycideae</taxon>
        <taxon>Oscillatoriales</taxon>
        <taxon>Oscillatoriaceae</taxon>
        <taxon>Phormidium</taxon>
    </lineage>
</organism>
<evidence type="ECO:0000259" key="11">
    <source>
        <dbReference type="Pfam" id="PF02852"/>
    </source>
</evidence>
<evidence type="ECO:0000313" key="13">
    <source>
        <dbReference type="EMBL" id="OKH48113.1"/>
    </source>
</evidence>
<evidence type="ECO:0000256" key="10">
    <source>
        <dbReference type="RuleBase" id="RU003691"/>
    </source>
</evidence>
<protein>
    <submittedName>
        <fullName evidence="13">Pyridine nucleotide-disulfide oxidoreductase</fullName>
    </submittedName>
</protein>
<feature type="binding site" evidence="8">
    <location>
        <position position="263"/>
    </location>
    <ligand>
        <name>NAD(+)</name>
        <dbReference type="ChEBI" id="CHEBI:57540"/>
    </ligand>
</feature>
<dbReference type="SUPFAM" id="SSF55424">
    <property type="entry name" value="FAD/NAD-linked reductases, dimerisation (C-terminal) domain"/>
    <property type="match status" value="1"/>
</dbReference>
<dbReference type="SUPFAM" id="SSF51905">
    <property type="entry name" value="FAD/NAD(P)-binding domain"/>
    <property type="match status" value="1"/>
</dbReference>
<dbReference type="STRING" id="549789.NIES30_11480"/>
<dbReference type="Gene3D" id="3.30.390.30">
    <property type="match status" value="1"/>
</dbReference>
<keyword evidence="8" id="KW-0520">NAD</keyword>
<name>A0A1U7J5Y9_9CYAN</name>
<keyword evidence="14" id="KW-1185">Reference proteome</keyword>
<proteinExistence type="inferred from homology"/>
<dbReference type="PIRSF" id="PIRSF000350">
    <property type="entry name" value="Mercury_reductase_MerA"/>
    <property type="match status" value="1"/>
</dbReference>
<evidence type="ECO:0000256" key="7">
    <source>
        <dbReference type="ARBA" id="ARBA00023284"/>
    </source>
</evidence>
<evidence type="ECO:0000256" key="8">
    <source>
        <dbReference type="PIRSR" id="PIRSR000350-3"/>
    </source>
</evidence>
<dbReference type="InterPro" id="IPR036188">
    <property type="entry name" value="FAD/NAD-bd_sf"/>
</dbReference>
<dbReference type="InterPro" id="IPR001100">
    <property type="entry name" value="Pyr_nuc-diS_OxRdtase"/>
</dbReference>
<dbReference type="PROSITE" id="PS00076">
    <property type="entry name" value="PYRIDINE_REDOX_1"/>
    <property type="match status" value="1"/>
</dbReference>
<evidence type="ECO:0000256" key="1">
    <source>
        <dbReference type="ARBA" id="ARBA00007532"/>
    </source>
</evidence>
<dbReference type="Pfam" id="PF07992">
    <property type="entry name" value="Pyr_redox_2"/>
    <property type="match status" value="1"/>
</dbReference>
<keyword evidence="2 10" id="KW-0285">Flavoprotein</keyword>
<evidence type="ECO:0000256" key="4">
    <source>
        <dbReference type="ARBA" id="ARBA00022857"/>
    </source>
</evidence>
<dbReference type="PRINTS" id="PR00368">
    <property type="entry name" value="FADPNR"/>
</dbReference>
<comment type="caution">
    <text evidence="13">The sequence shown here is derived from an EMBL/GenBank/DDBJ whole genome shotgun (WGS) entry which is preliminary data.</text>
</comment>
<dbReference type="Proteomes" id="UP000185557">
    <property type="component" value="Unassembled WGS sequence"/>
</dbReference>
<keyword evidence="8" id="KW-0547">Nucleotide-binding</keyword>
<keyword evidence="3 8" id="KW-0274">FAD</keyword>
<dbReference type="Gene3D" id="3.50.50.60">
    <property type="entry name" value="FAD/NAD(P)-binding domain"/>
    <property type="match status" value="2"/>
</dbReference>
<keyword evidence="5 10" id="KW-0560">Oxidoreductase</keyword>
<dbReference type="PANTHER" id="PTHR43014:SF2">
    <property type="entry name" value="MERCURIC REDUCTASE"/>
    <property type="match status" value="1"/>
</dbReference>
<gene>
    <name evidence="13" type="ORF">NIES30_11480</name>
</gene>
<dbReference type="InterPro" id="IPR012999">
    <property type="entry name" value="Pyr_OxRdtase_I_AS"/>
</dbReference>
<evidence type="ECO:0000259" key="12">
    <source>
        <dbReference type="Pfam" id="PF07992"/>
    </source>
</evidence>
<keyword evidence="6" id="KW-1015">Disulfide bond</keyword>
<evidence type="ECO:0000256" key="2">
    <source>
        <dbReference type="ARBA" id="ARBA00022630"/>
    </source>
</evidence>
<feature type="binding site" evidence="8">
    <location>
        <position position="116"/>
    </location>
    <ligand>
        <name>FAD</name>
        <dbReference type="ChEBI" id="CHEBI:57692"/>
    </ligand>
</feature>
<dbReference type="Pfam" id="PF02852">
    <property type="entry name" value="Pyr_redox_dim"/>
    <property type="match status" value="1"/>
</dbReference>
<evidence type="ECO:0000256" key="6">
    <source>
        <dbReference type="ARBA" id="ARBA00023157"/>
    </source>
</evidence>
<dbReference type="FunFam" id="3.30.390.30:FF:000001">
    <property type="entry name" value="Dihydrolipoyl dehydrogenase"/>
    <property type="match status" value="1"/>
</dbReference>
<dbReference type="InterPro" id="IPR023753">
    <property type="entry name" value="FAD/NAD-binding_dom"/>
</dbReference>
<accession>A0A1U7J5Y9</accession>
<dbReference type="EMBL" id="MRCG01000007">
    <property type="protein sequence ID" value="OKH48113.1"/>
    <property type="molecule type" value="Genomic_DNA"/>
</dbReference>
<evidence type="ECO:0000256" key="5">
    <source>
        <dbReference type="ARBA" id="ARBA00023002"/>
    </source>
</evidence>
<feature type="binding site" evidence="8">
    <location>
        <position position="52"/>
    </location>
    <ligand>
        <name>FAD</name>
        <dbReference type="ChEBI" id="CHEBI:57692"/>
    </ligand>
</feature>
<reference evidence="13 14" key="1">
    <citation type="submission" date="2016-11" db="EMBL/GenBank/DDBJ databases">
        <title>Draft Genome Sequences of Nine Cyanobacterial Strains from Diverse Habitats.</title>
        <authorList>
            <person name="Zhu T."/>
            <person name="Hou S."/>
            <person name="Lu X."/>
            <person name="Hess W.R."/>
        </authorList>
    </citation>
    <scope>NUCLEOTIDE SEQUENCE [LARGE SCALE GENOMIC DNA]</scope>
    <source>
        <strain evidence="13 14">NIES-30</strain>
    </source>
</reference>
<evidence type="ECO:0000313" key="14">
    <source>
        <dbReference type="Proteomes" id="UP000185557"/>
    </source>
</evidence>
<dbReference type="InterPro" id="IPR016156">
    <property type="entry name" value="FAD/NAD-linked_Rdtase_dimer_sf"/>
</dbReference>
<dbReference type="PRINTS" id="PR00411">
    <property type="entry name" value="PNDRDTASEI"/>
</dbReference>
<evidence type="ECO:0000256" key="9">
    <source>
        <dbReference type="PIRSR" id="PIRSR000350-4"/>
    </source>
</evidence>
<evidence type="ECO:0000256" key="3">
    <source>
        <dbReference type="ARBA" id="ARBA00022827"/>
    </source>
</evidence>
<dbReference type="PANTHER" id="PTHR43014">
    <property type="entry name" value="MERCURIC REDUCTASE"/>
    <property type="match status" value="1"/>
</dbReference>